<feature type="binding site" evidence="12">
    <location>
        <position position="68"/>
    </location>
    <ligand>
        <name>Mg(2+)</name>
        <dbReference type="ChEBI" id="CHEBI:18420"/>
        <label>1</label>
    </ligand>
</feature>
<feature type="transmembrane region" description="Helical" evidence="12">
    <location>
        <begin position="173"/>
        <end position="191"/>
    </location>
</feature>
<comment type="function">
    <text evidence="12">Catalyzes the conjugation of the 1'-hydroxyl group of D-myo-inositol-3-phosphate (also named L-myo-inositol-1-phosphate) with a lipid tail of cytidine diphosphate diacylglycerol (CDP-DAG), forming phosphatidylinositol phosphate (PIP) and CMP. PIP is a precursor of phosphatidylinositol (PI) which is an essential lipid required for cell wall formation.</text>
</comment>
<comment type="catalytic activity">
    <reaction evidence="11 12">
        <text>a CDP-1,2-diacyl-sn-glycerol + 1D-myo-inositol 3-phosphate = a 1,2-diacyl-sn-glycero-3-phospho-(1D-myo-inositol-3-phosphate) + CMP + H(+)</text>
        <dbReference type="Rhea" id="RHEA:60504"/>
        <dbReference type="ChEBI" id="CHEBI:15378"/>
        <dbReference type="ChEBI" id="CHEBI:58088"/>
        <dbReference type="ChEBI" id="CHEBI:58332"/>
        <dbReference type="ChEBI" id="CHEBI:58401"/>
        <dbReference type="ChEBI" id="CHEBI:60377"/>
    </reaction>
</comment>
<evidence type="ECO:0000256" key="12">
    <source>
        <dbReference type="HAMAP-Rule" id="MF_02241"/>
    </source>
</evidence>
<keyword evidence="12" id="KW-0444">Lipid biosynthesis</keyword>
<dbReference type="Proteomes" id="UP001501490">
    <property type="component" value="Unassembled WGS sequence"/>
</dbReference>
<dbReference type="NCBIfam" id="NF045883">
    <property type="entry name" value="PIPSynth"/>
    <property type="match status" value="1"/>
</dbReference>
<feature type="binding site" evidence="12">
    <location>
        <position position="79"/>
    </location>
    <ligand>
        <name>a CDP-1,2-diacyl-sn-glycerol</name>
        <dbReference type="ChEBI" id="CHEBI:58332"/>
    </ligand>
</feature>
<feature type="binding site" evidence="12">
    <location>
        <position position="86"/>
    </location>
    <ligand>
        <name>Mg(2+)</name>
        <dbReference type="ChEBI" id="CHEBI:18420"/>
        <label>1</label>
    </ligand>
</feature>
<keyword evidence="12" id="KW-0443">Lipid metabolism</keyword>
<dbReference type="EMBL" id="BAABAB010000003">
    <property type="protein sequence ID" value="GAA3604948.1"/>
    <property type="molecule type" value="Genomic_DNA"/>
</dbReference>
<evidence type="ECO:0000256" key="7">
    <source>
        <dbReference type="ARBA" id="ARBA00023136"/>
    </source>
</evidence>
<comment type="subunit">
    <text evidence="4 12">Homodimer.</text>
</comment>
<keyword evidence="6 12" id="KW-1133">Transmembrane helix</keyword>
<dbReference type="Pfam" id="PF01066">
    <property type="entry name" value="CDP-OH_P_transf"/>
    <property type="match status" value="1"/>
</dbReference>
<feature type="binding site" evidence="12">
    <location>
        <begin position="28"/>
        <end position="31"/>
    </location>
    <ligand>
        <name>a CDP-1,2-diacyl-sn-glycerol</name>
        <dbReference type="ChEBI" id="CHEBI:58332"/>
    </ligand>
</feature>
<feature type="binding site" evidence="12">
    <location>
        <position position="69"/>
    </location>
    <ligand>
        <name>a CDP-1,2-diacyl-sn-glycerol</name>
        <dbReference type="ChEBI" id="CHEBI:58332"/>
    </ligand>
</feature>
<feature type="binding site" evidence="12">
    <location>
        <position position="65"/>
    </location>
    <ligand>
        <name>Mg(2+)</name>
        <dbReference type="ChEBI" id="CHEBI:18420"/>
        <label>2</label>
    </ligand>
</feature>
<evidence type="ECO:0000256" key="5">
    <source>
        <dbReference type="ARBA" id="ARBA00022692"/>
    </source>
</evidence>
<dbReference type="RefSeq" id="WP_344801350.1">
    <property type="nucleotide sequence ID" value="NZ_BAABAB010000003.1"/>
</dbReference>
<comment type="caution">
    <text evidence="13">The sequence shown here is derived from an EMBL/GenBank/DDBJ whole genome shotgun (WGS) entry which is preliminary data.</text>
</comment>
<evidence type="ECO:0000256" key="4">
    <source>
        <dbReference type="ARBA" id="ARBA00011738"/>
    </source>
</evidence>
<evidence type="ECO:0000256" key="10">
    <source>
        <dbReference type="ARBA" id="ARBA00033137"/>
    </source>
</evidence>
<keyword evidence="14" id="KW-1185">Reference proteome</keyword>
<organism evidence="13 14">
    <name type="scientific">Microlunatus ginsengisoli</name>
    <dbReference type="NCBI Taxonomy" id="363863"/>
    <lineage>
        <taxon>Bacteria</taxon>
        <taxon>Bacillati</taxon>
        <taxon>Actinomycetota</taxon>
        <taxon>Actinomycetes</taxon>
        <taxon>Propionibacteriales</taxon>
        <taxon>Propionibacteriaceae</taxon>
        <taxon>Microlunatus</taxon>
    </lineage>
</organism>
<evidence type="ECO:0000313" key="14">
    <source>
        <dbReference type="Proteomes" id="UP001501490"/>
    </source>
</evidence>
<gene>
    <name evidence="13" type="ORF">GCM10022236_03530</name>
</gene>
<keyword evidence="12" id="KW-0808">Transferase</keyword>
<comment type="cofactor">
    <cofactor evidence="12">
        <name>Mg(2+)</name>
        <dbReference type="ChEBI" id="CHEBI:18420"/>
    </cofactor>
    <text evidence="12">Contains a di-nuclear catalytic Mg(2+) center.</text>
</comment>
<feature type="transmembrane region" description="Helical" evidence="12">
    <location>
        <begin position="112"/>
        <end position="131"/>
    </location>
</feature>
<evidence type="ECO:0000256" key="9">
    <source>
        <dbReference type="ARBA" id="ARBA00024082"/>
    </source>
</evidence>
<evidence type="ECO:0000313" key="13">
    <source>
        <dbReference type="EMBL" id="GAA3604948.1"/>
    </source>
</evidence>
<dbReference type="EC" id="2.7.8.-" evidence="12"/>
<dbReference type="InterPro" id="IPR044268">
    <property type="entry name" value="PIP_synthase_PgsA1"/>
</dbReference>
<dbReference type="Gene3D" id="1.20.120.1760">
    <property type="match status" value="1"/>
</dbReference>
<keyword evidence="12" id="KW-0594">Phospholipid biosynthesis</keyword>
<feature type="transmembrane region" description="Helical" evidence="12">
    <location>
        <begin position="20"/>
        <end position="44"/>
    </location>
</feature>
<feature type="transmembrane region" description="Helical" evidence="12">
    <location>
        <begin position="152"/>
        <end position="167"/>
    </location>
</feature>
<accession>A0ABP6ZEY6</accession>
<keyword evidence="12" id="KW-1003">Cell membrane</keyword>
<comment type="caution">
    <text evidence="12">Lacks conserved residue(s) required for the propagation of feature annotation.</text>
</comment>
<evidence type="ECO:0000256" key="3">
    <source>
        <dbReference type="ARBA" id="ARBA00010441"/>
    </source>
</evidence>
<keyword evidence="5 12" id="KW-0812">Transmembrane</keyword>
<keyword evidence="12" id="KW-0479">Metal-binding</keyword>
<comment type="pathway">
    <text evidence="2 12">Phospholipid metabolism; phosphatidylinositol phosphate biosynthesis.</text>
</comment>
<dbReference type="InterPro" id="IPR043130">
    <property type="entry name" value="CDP-OH_PTrfase_TM_dom"/>
</dbReference>
<keyword evidence="7 12" id="KW-0472">Membrane</keyword>
<evidence type="ECO:0000256" key="8">
    <source>
        <dbReference type="ARBA" id="ARBA00023935"/>
    </source>
</evidence>
<sequence length="211" mass="22094">MLERFRTAWAAVMAPPANLLNRWGVSPDAVTIVGTLGVLVGALVCFPQGWLWQGAVWVTLFVIADGVDGQMAKSSGRASNWGAFLDSSLDRLGDAAVFGGILLYFTGPRDSLLWASFALAALAFGQVTSYVKARAESLGFTCTGGLAARADRLLLILVGAFVAGLGVPYALEAVLVVLTVFGAITVVQRILQVRRQARAAQAPVGSSDPVA</sequence>
<feature type="binding site" evidence="12">
    <location>
        <position position="65"/>
    </location>
    <ligand>
        <name>Mg(2+)</name>
        <dbReference type="ChEBI" id="CHEBI:18420"/>
        <label>1</label>
    </ligand>
</feature>
<evidence type="ECO:0000256" key="1">
    <source>
        <dbReference type="ARBA" id="ARBA00004127"/>
    </source>
</evidence>
<proteinExistence type="inferred from homology"/>
<feature type="binding site" evidence="12">
    <location>
        <position position="86"/>
    </location>
    <ligand>
        <name>Mg(2+)</name>
        <dbReference type="ChEBI" id="CHEBI:18420"/>
        <label>2</label>
    </ligand>
</feature>
<keyword evidence="12" id="KW-1208">Phospholipid metabolism</keyword>
<comment type="catalytic activity">
    <reaction evidence="8 12">
        <text>1,2-di-(9Z-octadecenoyl)-sn-glycero-3-cytidine-5'-diphosphate + 1D-myo-inositol 3-phosphate = 1,2-di-(9Z-octadecenoyl)-sn-glycero-3-phospho-(1D-myo-inositol-3-phosphate) + CMP + H(+)</text>
        <dbReference type="Rhea" id="RHEA:61216"/>
        <dbReference type="ChEBI" id="CHEBI:15378"/>
        <dbReference type="ChEBI" id="CHEBI:58401"/>
        <dbReference type="ChEBI" id="CHEBI:60377"/>
        <dbReference type="ChEBI" id="CHEBI:85356"/>
        <dbReference type="ChEBI" id="CHEBI:144472"/>
    </reaction>
</comment>
<feature type="binding site" evidence="12">
    <location>
        <position position="90"/>
    </location>
    <ligand>
        <name>Mg(2+)</name>
        <dbReference type="ChEBI" id="CHEBI:18420"/>
        <label>2</label>
    </ligand>
</feature>
<feature type="active site" description="Proton acceptor" evidence="12">
    <location>
        <position position="90"/>
    </location>
</feature>
<evidence type="ECO:0000256" key="11">
    <source>
        <dbReference type="ARBA" id="ARBA00048865"/>
    </source>
</evidence>
<reference evidence="14" key="1">
    <citation type="journal article" date="2019" name="Int. J. Syst. Evol. Microbiol.">
        <title>The Global Catalogue of Microorganisms (GCM) 10K type strain sequencing project: providing services to taxonomists for standard genome sequencing and annotation.</title>
        <authorList>
            <consortium name="The Broad Institute Genomics Platform"/>
            <consortium name="The Broad Institute Genome Sequencing Center for Infectious Disease"/>
            <person name="Wu L."/>
            <person name="Ma J."/>
        </authorList>
    </citation>
    <scope>NUCLEOTIDE SEQUENCE [LARGE SCALE GENOMIC DNA]</scope>
    <source>
        <strain evidence="14">JCM 16929</strain>
    </source>
</reference>
<name>A0ABP6ZEY6_9ACTN</name>
<evidence type="ECO:0000256" key="2">
    <source>
        <dbReference type="ARBA" id="ARBA00004805"/>
    </source>
</evidence>
<comment type="similarity">
    <text evidence="3 12">Belongs to the CDP-alcohol phosphatidyltransferase class-I family.</text>
</comment>
<dbReference type="HAMAP" id="MF_02241">
    <property type="entry name" value="PIP_synthase"/>
    <property type="match status" value="1"/>
</dbReference>
<comment type="subcellular location">
    <subcellularLocation>
        <location evidence="12">Cell membrane</location>
        <topology evidence="12">Multi-pass membrane protein</topology>
    </subcellularLocation>
    <subcellularLocation>
        <location evidence="1">Endomembrane system</location>
        <topology evidence="1">Multi-pass membrane protein</topology>
    </subcellularLocation>
</comment>
<dbReference type="InterPro" id="IPR000462">
    <property type="entry name" value="CDP-OH_P_trans"/>
</dbReference>
<keyword evidence="12" id="KW-0460">Magnesium</keyword>
<evidence type="ECO:0000256" key="6">
    <source>
        <dbReference type="ARBA" id="ARBA00022989"/>
    </source>
</evidence>
<protein>
    <recommendedName>
        <fullName evidence="9 12">Phosphatidylinositol phosphate synthase</fullName>
        <shortName evidence="12">PIP synthase</shortName>
        <ecNumber evidence="12">2.7.8.-</ecNumber>
    </recommendedName>
    <alternativeName>
        <fullName evidence="10 12">CDP-diacylglycerol--D-myo-inositol-3-phosphate 3-phosphatidyltransferase</fullName>
    </alternativeName>
</protein>